<keyword evidence="3" id="KW-1185">Reference proteome</keyword>
<feature type="transmembrane region" description="Helical" evidence="1">
    <location>
        <begin position="7"/>
        <end position="25"/>
    </location>
</feature>
<dbReference type="EMBL" id="CP003418">
    <property type="protein sequence ID" value="AFH48382.1"/>
    <property type="molecule type" value="Genomic_DNA"/>
</dbReference>
<evidence type="ECO:0000313" key="3">
    <source>
        <dbReference type="Proteomes" id="UP000007394"/>
    </source>
</evidence>
<evidence type="ECO:0000313" key="2">
    <source>
        <dbReference type="EMBL" id="AFH48382.1"/>
    </source>
</evidence>
<dbReference type="HOGENOM" id="CLU_1432783_0_0_10"/>
<name>I0AHC5_IGNAJ</name>
<protein>
    <recommendedName>
        <fullName evidence="4">Thioredoxin-like fold domain-containing protein</fullName>
    </recommendedName>
</protein>
<dbReference type="STRING" id="945713.IALB_0670"/>
<proteinExistence type="predicted"/>
<evidence type="ECO:0008006" key="4">
    <source>
        <dbReference type="Google" id="ProtNLM"/>
    </source>
</evidence>
<reference evidence="2 3" key="1">
    <citation type="journal article" date="2012" name="Front. Microbiol.">
        <title>Complete genome of Ignavibacterium album, a metabolically versatile, flagellated, facultative anaerobe from the phylum Chlorobi.</title>
        <authorList>
            <person name="Liu Z."/>
            <person name="Frigaard N.-U."/>
            <person name="Vogl K."/>
            <person name="Iino T."/>
            <person name="Ohkuma M."/>
            <person name="Overmann J."/>
            <person name="Bryant D.A."/>
        </authorList>
    </citation>
    <scope>NUCLEOTIDE SEQUENCE [LARGE SCALE GENOMIC DNA]</scope>
    <source>
        <strain evidence="3">DSM 19864 / JCM 16511 / NBRC 101810 / Mat9-16</strain>
    </source>
</reference>
<keyword evidence="1" id="KW-0812">Transmembrane</keyword>
<gene>
    <name evidence="2" type="ordered locus">IALB_0670</name>
</gene>
<sequence length="189" mass="22433">MKNYNKYLLIILFVFLTGINIYNIYRFDNNKINQISHNREREIKYLNLAEKFNDMEFPVVKIYNTVNDSLIMTKIRDGFIILISNSGCSPCQIRELKNLEDFSKGYNKVKDTYAIYVGDYNRLDALRLKKLSAVSFPICYILNNFLSEQFLTKPFPKIFFIVNQKIKSTLIPIPDEEKFSEDFYKKIRN</sequence>
<dbReference type="RefSeq" id="WP_014559540.1">
    <property type="nucleotide sequence ID" value="NC_017464.1"/>
</dbReference>
<evidence type="ECO:0000256" key="1">
    <source>
        <dbReference type="SAM" id="Phobius"/>
    </source>
</evidence>
<keyword evidence="1" id="KW-1133">Transmembrane helix</keyword>
<accession>I0AHC5</accession>
<keyword evidence="1" id="KW-0472">Membrane</keyword>
<dbReference type="KEGG" id="ial:IALB_0670"/>
<dbReference type="Proteomes" id="UP000007394">
    <property type="component" value="Chromosome"/>
</dbReference>
<organism evidence="2 3">
    <name type="scientific">Ignavibacterium album (strain DSM 19864 / JCM 16511 / NBRC 101810 / Mat9-16)</name>
    <dbReference type="NCBI Taxonomy" id="945713"/>
    <lineage>
        <taxon>Bacteria</taxon>
        <taxon>Pseudomonadati</taxon>
        <taxon>Ignavibacteriota</taxon>
        <taxon>Ignavibacteria</taxon>
        <taxon>Ignavibacteriales</taxon>
        <taxon>Ignavibacteriaceae</taxon>
        <taxon>Ignavibacterium</taxon>
    </lineage>
</organism>
<dbReference type="AlphaFoldDB" id="I0AHC5"/>